<dbReference type="CDD" id="cd01935">
    <property type="entry name" value="Ntn_CGH_like"/>
    <property type="match status" value="1"/>
</dbReference>
<dbReference type="InterPro" id="IPR047801">
    <property type="entry name" value="Peptidase_C45"/>
</dbReference>
<protein>
    <submittedName>
        <fullName evidence="2">Choloylglycine hydrolase</fullName>
    </submittedName>
</protein>
<name>A0A0U2XF17_9BACL</name>
<dbReference type="NCBIfam" id="NF040521">
    <property type="entry name" value="C45_proenzyme"/>
    <property type="match status" value="1"/>
</dbReference>
<dbReference type="InterPro" id="IPR029055">
    <property type="entry name" value="Ntn_hydrolases_N"/>
</dbReference>
<organism evidence="2 3">
    <name type="scientific">Planococcus rifietoensis</name>
    <dbReference type="NCBI Taxonomy" id="200991"/>
    <lineage>
        <taxon>Bacteria</taxon>
        <taxon>Bacillati</taxon>
        <taxon>Bacillota</taxon>
        <taxon>Bacilli</taxon>
        <taxon>Bacillales</taxon>
        <taxon>Caryophanaceae</taxon>
        <taxon>Planococcus</taxon>
    </lineage>
</organism>
<dbReference type="AlphaFoldDB" id="A0A0U2XF17"/>
<evidence type="ECO:0000259" key="1">
    <source>
        <dbReference type="Pfam" id="PF03417"/>
    </source>
</evidence>
<dbReference type="InterPro" id="IPR047794">
    <property type="entry name" value="C45_proenzyme-like"/>
</dbReference>
<dbReference type="EMBL" id="CP013659">
    <property type="protein sequence ID" value="ALS74624.1"/>
    <property type="molecule type" value="Genomic_DNA"/>
</dbReference>
<dbReference type="STRING" id="200991.AUC31_04925"/>
<dbReference type="RefSeq" id="WP_058381331.1">
    <property type="nucleotide sequence ID" value="NZ_CP013659.2"/>
</dbReference>
<dbReference type="PANTHER" id="PTHR34180">
    <property type="entry name" value="PEPTIDASE C45"/>
    <property type="match status" value="1"/>
</dbReference>
<dbReference type="Gene3D" id="3.60.60.10">
    <property type="entry name" value="Penicillin V Acylase, Chain A"/>
    <property type="match status" value="1"/>
</dbReference>
<dbReference type="Pfam" id="PF03417">
    <property type="entry name" value="AAT"/>
    <property type="match status" value="1"/>
</dbReference>
<dbReference type="Proteomes" id="UP000067683">
    <property type="component" value="Chromosome"/>
</dbReference>
<keyword evidence="3" id="KW-1185">Reference proteome</keyword>
<dbReference type="InterPro" id="IPR005079">
    <property type="entry name" value="Peptidase_C45_hydrolase"/>
</dbReference>
<evidence type="ECO:0000313" key="3">
    <source>
        <dbReference type="Proteomes" id="UP000067683"/>
    </source>
</evidence>
<accession>A0A0U2XF17</accession>
<dbReference type="SUPFAM" id="SSF56235">
    <property type="entry name" value="N-terminal nucleophile aminohydrolases (Ntn hydrolases)"/>
    <property type="match status" value="1"/>
</dbReference>
<dbReference type="PANTHER" id="PTHR34180:SF1">
    <property type="entry name" value="BETA-ALANYL-DOPAMINE_CARCININE HYDROLASE"/>
    <property type="match status" value="1"/>
</dbReference>
<sequence length="356" mass="40520">MKKVHSDVIQFRGSHYDFGYHQGELLRDSLLLPNRKIQRGENSRQLLVDETKAIEMLERFAPRIWEEIEGLADALKWPFYDALREFGGYYIEYTRSGCSILSRSDFLVRNYDSSPQGYEGRFALYEPTDGGYASIGPSMQITGRTDGLNEKGLAMGYNFINRRNSADGFICNMIGRLILEHCASIEEAVDLLKELPHRRSFSYVLLDKSGRSVVAETSPRNVIVREAAVSTNHFEVLSEENRYQIDDSKRREEALLTHSTTSNDAYAAFRLLNDSDQGVFSTKYSTASGTLHTASYFPNSLEVGFAIGPDRLPLMFDFQKWLQGERLLAKRINGKIDTHFPFPYLDDLSSLQQKNG</sequence>
<dbReference type="OrthoDB" id="8617387at2"/>
<feature type="domain" description="Peptidase C45 hydrolase" evidence="1">
    <location>
        <begin position="105"/>
        <end position="307"/>
    </location>
</feature>
<reference evidence="2" key="1">
    <citation type="submission" date="2016-01" db="EMBL/GenBank/DDBJ databases">
        <title>Complete genome of Planococcus rifietoensis type strain M8.</title>
        <authorList>
            <person name="See-Too W.S."/>
        </authorList>
    </citation>
    <scope>NUCLEOTIDE SEQUENCE [LARGE SCALE GENOMIC DNA]</scope>
    <source>
        <strain evidence="2">M8</strain>
    </source>
</reference>
<gene>
    <name evidence="2" type="ORF">AUC31_04925</name>
</gene>
<keyword evidence="2" id="KW-0378">Hydrolase</keyword>
<dbReference type="KEGG" id="prt:AUC31_04925"/>
<evidence type="ECO:0000313" key="2">
    <source>
        <dbReference type="EMBL" id="ALS74624.1"/>
    </source>
</evidence>
<dbReference type="GO" id="GO:0016787">
    <property type="term" value="F:hydrolase activity"/>
    <property type="evidence" value="ECO:0007669"/>
    <property type="project" value="UniProtKB-KW"/>
</dbReference>
<proteinExistence type="predicted"/>